<organism evidence="5">
    <name type="scientific">Timema shepardi</name>
    <name type="common">Walking stick</name>
    <dbReference type="NCBI Taxonomy" id="629360"/>
    <lineage>
        <taxon>Eukaryota</taxon>
        <taxon>Metazoa</taxon>
        <taxon>Ecdysozoa</taxon>
        <taxon>Arthropoda</taxon>
        <taxon>Hexapoda</taxon>
        <taxon>Insecta</taxon>
        <taxon>Pterygota</taxon>
        <taxon>Neoptera</taxon>
        <taxon>Polyneoptera</taxon>
        <taxon>Phasmatodea</taxon>
        <taxon>Timematodea</taxon>
        <taxon>Timematoidea</taxon>
        <taxon>Timematidae</taxon>
        <taxon>Timema</taxon>
    </lineage>
</organism>
<evidence type="ECO:0000259" key="4">
    <source>
        <dbReference type="SMART" id="SM00082"/>
    </source>
</evidence>
<sequence>MPAFSNQIASMGGGLGDGNWSHLKDTLANVFLGENDLTELPRPRGENGDPNGGNLHGSDASLADCHLLTWLNLDSNKVSSLDPGTLPSSLQTLSASHNLITKFPSEIVDDLRDLAWLYLRGNYLEELPDYTFRHQKRLDKLDLGENFLRSIPRDVFNSSLTVRDLNLDFNYLQNLSAQAFRGLNAGRIYLSMNQLHSVDDRAFVGLGHTLEFLDLEQNYLQEIPKALNQLKRLKYLYIPSNNISDIPEDAFDSFSGSLRALSLSGNHLSKIPREALKDCRRLSHLNIGYNQIYDVDPDDFAGWGRYLDTLLLRNNRISRLDAHVFRETPVLRELSLSFNKLSDVDPEAFSDLATSLESLEVSFGMYREDFPEDFLKPLKSLLWLALDNNNFRTISPTALYSFGQLQYLNLEANHLAHLPSDVFNGNVHDHLRDVRLSYNHLEILETDTFSSLARLQSVVLTGNRIRTIKPNAFNSLPNLVTLVLSDNRMSAIAPRSFSELPNLIKLEMQNNELKEFSLSAFQNVTSYYMPMTLNISRNQISSLYDSDSSSTFYMKILDMSHNRVPEVPVNFLQTFSESLRRLHMGYNRIGRLDAVAFGNLNLLEVLTIEHNSIVTLRKRAFQGIESLQVLDLSHNHIEQLSIEQFSNLKNLRIVDVSHNHIRSLPRDAFVNTKLERLDLSNNEFVVMPSSALGQVGVTMRFLDISHNHVEHLDSTMFPDTPFLLGLNLAHNKLTILPDNVFTSLGGLLKLDLGSNPLRANFKELFHYVQKLRHLSLSDTGLRATPHIPLPNLISLNLSNNLIEQMSAASVESLLRLRILNLQGNRLTNVPAHAWSHMPFLKSLDIFNNPIKIITKDSFSGLNRLQHLDVQDLPRLERFDADTLTRLHLLTSLRIQTWPKIEKYRFRLGSALSSVSSLRKLSVRILEPALTDQLLGAFNPRLRHLEITGTELKTIAGDALEGVEENYELVLQIRGTQVEELPPALLVKLEKIPHLTLDISDNRFSSLSPGILYSNGTSWENIGTKLISGGLVLKGNPWTCDCGLVWLGHWLRRWLRETLQIHTVVLEGAQQMQAAARGATCTDPRTGQQTPILDLYPEDLSCHASALSRGGSSSSCPLLRLLAVTSVVRGSRPDSIHSDLALRRLERERERELCCVSLTLPNAQEWKRRVGEVFACTENVLNPPSSAPGYTLDRICQPGDFGDGIKHQSTDIDPRHPKPRDALTSLLTDSMLSRWNQQL</sequence>
<gene>
    <name evidence="5" type="ORF">TSIB3V08_LOCUS4460</name>
</gene>
<dbReference type="SMART" id="SM00082">
    <property type="entry name" value="LRRCT"/>
    <property type="match status" value="1"/>
</dbReference>
<dbReference type="PROSITE" id="PS51450">
    <property type="entry name" value="LRR"/>
    <property type="match status" value="6"/>
</dbReference>
<dbReference type="FunFam" id="3.80.10.10:FF:001164">
    <property type="entry name" value="GH01279p"/>
    <property type="match status" value="1"/>
</dbReference>
<dbReference type="Gene3D" id="3.80.10.10">
    <property type="entry name" value="Ribonuclease Inhibitor"/>
    <property type="match status" value="8"/>
</dbReference>
<proteinExistence type="predicted"/>
<feature type="domain" description="LRRCT" evidence="4">
    <location>
        <begin position="1035"/>
        <end position="1102"/>
    </location>
</feature>
<dbReference type="AlphaFoldDB" id="A0A7R9ATT5"/>
<name>A0A7R9ATT5_TIMSH</name>
<dbReference type="InterPro" id="IPR001611">
    <property type="entry name" value="Leu-rich_rpt"/>
</dbReference>
<dbReference type="EMBL" id="OC001608">
    <property type="protein sequence ID" value="CAD7260278.1"/>
    <property type="molecule type" value="Genomic_DNA"/>
</dbReference>
<dbReference type="SMART" id="SM00364">
    <property type="entry name" value="LRR_BAC"/>
    <property type="match status" value="14"/>
</dbReference>
<dbReference type="InterPro" id="IPR050328">
    <property type="entry name" value="Dev_Immune_Receptor"/>
</dbReference>
<dbReference type="PANTHER" id="PTHR24373">
    <property type="entry name" value="SLIT RELATED LEUCINE-RICH REPEAT NEURONAL PROTEIN"/>
    <property type="match status" value="1"/>
</dbReference>
<evidence type="ECO:0000256" key="1">
    <source>
        <dbReference type="ARBA" id="ARBA00022614"/>
    </source>
</evidence>
<dbReference type="SUPFAM" id="SSF52058">
    <property type="entry name" value="L domain-like"/>
    <property type="match status" value="3"/>
</dbReference>
<keyword evidence="2" id="KW-0732">Signal</keyword>
<evidence type="ECO:0000256" key="3">
    <source>
        <dbReference type="ARBA" id="ARBA00022737"/>
    </source>
</evidence>
<dbReference type="SMART" id="SM00369">
    <property type="entry name" value="LRR_TYP"/>
    <property type="match status" value="28"/>
</dbReference>
<keyword evidence="1" id="KW-0433">Leucine-rich repeat</keyword>
<accession>A0A7R9ATT5</accession>
<evidence type="ECO:0000313" key="5">
    <source>
        <dbReference type="EMBL" id="CAD7260278.1"/>
    </source>
</evidence>
<reference evidence="5" key="1">
    <citation type="submission" date="2020-11" db="EMBL/GenBank/DDBJ databases">
        <authorList>
            <person name="Tran Van P."/>
        </authorList>
    </citation>
    <scope>NUCLEOTIDE SEQUENCE</scope>
</reference>
<dbReference type="GO" id="GO:0071944">
    <property type="term" value="C:cell periphery"/>
    <property type="evidence" value="ECO:0007669"/>
    <property type="project" value="UniProtKB-ARBA"/>
</dbReference>
<dbReference type="InterPro" id="IPR003591">
    <property type="entry name" value="Leu-rich_rpt_typical-subtyp"/>
</dbReference>
<dbReference type="InterPro" id="IPR000483">
    <property type="entry name" value="Cys-rich_flank_reg_C"/>
</dbReference>
<protein>
    <recommendedName>
        <fullName evidence="4">LRRCT domain-containing protein</fullName>
    </recommendedName>
</protein>
<dbReference type="InterPro" id="IPR032675">
    <property type="entry name" value="LRR_dom_sf"/>
</dbReference>
<keyword evidence="3" id="KW-0677">Repeat</keyword>
<dbReference type="Pfam" id="PF13855">
    <property type="entry name" value="LRR_8"/>
    <property type="match status" value="8"/>
</dbReference>
<evidence type="ECO:0000256" key="2">
    <source>
        <dbReference type="ARBA" id="ARBA00022729"/>
    </source>
</evidence>
<dbReference type="PANTHER" id="PTHR24373:SF275">
    <property type="entry name" value="TIR DOMAIN-CONTAINING PROTEIN"/>
    <property type="match status" value="1"/>
</dbReference>